<dbReference type="EMBL" id="CP000698">
    <property type="protein sequence ID" value="ABQ27789.1"/>
    <property type="molecule type" value="Genomic_DNA"/>
</dbReference>
<dbReference type="KEGG" id="gur:Gura_3635"/>
<evidence type="ECO:0000313" key="1">
    <source>
        <dbReference type="EMBL" id="ABQ27789.1"/>
    </source>
</evidence>
<gene>
    <name evidence="1" type="ordered locus">Gura_3635</name>
</gene>
<dbReference type="HOGENOM" id="CLU_2953985_0_0_7"/>
<name>A5G7M1_GEOUR</name>
<keyword evidence="2" id="KW-1185">Reference proteome</keyword>
<dbReference type="RefSeq" id="WP_011940443.1">
    <property type="nucleotide sequence ID" value="NC_009483.1"/>
</dbReference>
<sequence>MGDFSFGGKYRLFDEEKEPFLLVAGLDIKFDTAGGGNAGTQTTDVSQSNCIIFKNVSSE</sequence>
<dbReference type="Proteomes" id="UP000006695">
    <property type="component" value="Chromosome"/>
</dbReference>
<proteinExistence type="predicted"/>
<evidence type="ECO:0000313" key="2">
    <source>
        <dbReference type="Proteomes" id="UP000006695"/>
    </source>
</evidence>
<dbReference type="STRING" id="351605.Gura_3635"/>
<reference evidence="1 2" key="1">
    <citation type="submission" date="2007-05" db="EMBL/GenBank/DDBJ databases">
        <title>Complete sequence of Geobacter uraniireducens Rf4.</title>
        <authorList>
            <consortium name="US DOE Joint Genome Institute"/>
            <person name="Copeland A."/>
            <person name="Lucas S."/>
            <person name="Lapidus A."/>
            <person name="Barry K."/>
            <person name="Detter J.C."/>
            <person name="Glavina del Rio T."/>
            <person name="Hammon N."/>
            <person name="Israni S."/>
            <person name="Dalin E."/>
            <person name="Tice H."/>
            <person name="Pitluck S."/>
            <person name="Chertkov O."/>
            <person name="Brettin T."/>
            <person name="Bruce D."/>
            <person name="Han C."/>
            <person name="Schmutz J."/>
            <person name="Larimer F."/>
            <person name="Land M."/>
            <person name="Hauser L."/>
            <person name="Kyrpides N."/>
            <person name="Mikhailova N."/>
            <person name="Shelobolina E."/>
            <person name="Aklujkar M."/>
            <person name="Lovley D."/>
            <person name="Richardson P."/>
        </authorList>
    </citation>
    <scope>NUCLEOTIDE SEQUENCE [LARGE SCALE GENOMIC DNA]</scope>
    <source>
        <strain evidence="2">ATCC BAA-1134 / JCM 13001 / Rf4</strain>
    </source>
</reference>
<accession>A5G7M1</accession>
<dbReference type="AlphaFoldDB" id="A5G7M1"/>
<organism evidence="1 2">
    <name type="scientific">Geotalea uraniireducens (strain Rf4)</name>
    <name type="common">Geobacter uraniireducens</name>
    <dbReference type="NCBI Taxonomy" id="351605"/>
    <lineage>
        <taxon>Bacteria</taxon>
        <taxon>Pseudomonadati</taxon>
        <taxon>Thermodesulfobacteriota</taxon>
        <taxon>Desulfuromonadia</taxon>
        <taxon>Geobacterales</taxon>
        <taxon>Geobacteraceae</taxon>
        <taxon>Geotalea</taxon>
    </lineage>
</organism>
<protein>
    <submittedName>
        <fullName evidence="1">Uncharacterized protein</fullName>
    </submittedName>
</protein>